<dbReference type="Pfam" id="PF08676">
    <property type="entry name" value="MutL_C"/>
    <property type="match status" value="1"/>
</dbReference>
<reference evidence="8 9" key="1">
    <citation type="submission" date="2020-10" db="EMBL/GenBank/DDBJ databases">
        <title>Ca. Dormibacterota MAGs.</title>
        <authorList>
            <person name="Montgomery K."/>
        </authorList>
    </citation>
    <scope>NUCLEOTIDE SEQUENCE [LARGE SCALE GENOMIC DNA]</scope>
    <source>
        <strain evidence="8">Mitchell_Peninsula_5</strain>
    </source>
</reference>
<evidence type="ECO:0000313" key="9">
    <source>
        <dbReference type="Proteomes" id="UP000614410"/>
    </source>
</evidence>
<evidence type="ECO:0000256" key="3">
    <source>
        <dbReference type="ARBA" id="ARBA00023204"/>
    </source>
</evidence>
<dbReference type="Pfam" id="PF01119">
    <property type="entry name" value="DNA_mis_repair"/>
    <property type="match status" value="1"/>
</dbReference>
<dbReference type="Gene3D" id="3.30.1370.100">
    <property type="entry name" value="MutL, C-terminal domain, regulatory subdomain"/>
    <property type="match status" value="1"/>
</dbReference>
<dbReference type="NCBIfam" id="TIGR00585">
    <property type="entry name" value="mutl"/>
    <property type="match status" value="1"/>
</dbReference>
<dbReference type="GO" id="GO:0016887">
    <property type="term" value="F:ATP hydrolysis activity"/>
    <property type="evidence" value="ECO:0007669"/>
    <property type="project" value="InterPro"/>
</dbReference>
<evidence type="ECO:0000259" key="7">
    <source>
        <dbReference type="SMART" id="SM01340"/>
    </source>
</evidence>
<dbReference type="Gene3D" id="3.30.565.10">
    <property type="entry name" value="Histidine kinase-like ATPase, C-terminal domain"/>
    <property type="match status" value="1"/>
</dbReference>
<evidence type="ECO:0000256" key="2">
    <source>
        <dbReference type="ARBA" id="ARBA00022763"/>
    </source>
</evidence>
<evidence type="ECO:0000256" key="1">
    <source>
        <dbReference type="ARBA" id="ARBA00006082"/>
    </source>
</evidence>
<evidence type="ECO:0000256" key="4">
    <source>
        <dbReference type="HAMAP-Rule" id="MF_00149"/>
    </source>
</evidence>
<comment type="similarity">
    <text evidence="1 4">Belongs to the DNA mismatch repair MutL/HexB family.</text>
</comment>
<dbReference type="GO" id="GO:0006298">
    <property type="term" value="P:mismatch repair"/>
    <property type="evidence" value="ECO:0007669"/>
    <property type="project" value="UniProtKB-UniRule"/>
</dbReference>
<dbReference type="InterPro" id="IPR002099">
    <property type="entry name" value="MutL/Mlh/PMS"/>
</dbReference>
<dbReference type="Gene3D" id="3.30.1540.20">
    <property type="entry name" value="MutL, C-terminal domain, dimerisation subdomain"/>
    <property type="match status" value="1"/>
</dbReference>
<dbReference type="PANTHER" id="PTHR10073:SF12">
    <property type="entry name" value="DNA MISMATCH REPAIR PROTEIN MLH1"/>
    <property type="match status" value="1"/>
</dbReference>
<dbReference type="InterPro" id="IPR037198">
    <property type="entry name" value="MutL_C_sf"/>
</dbReference>
<dbReference type="SMART" id="SM00853">
    <property type="entry name" value="MutL_C"/>
    <property type="match status" value="1"/>
</dbReference>
<keyword evidence="8" id="KW-0540">Nuclease</keyword>
<dbReference type="FunFam" id="3.30.565.10:FF:000003">
    <property type="entry name" value="DNA mismatch repair endonuclease MutL"/>
    <property type="match status" value="1"/>
</dbReference>
<dbReference type="HAMAP" id="MF_00149">
    <property type="entry name" value="DNA_mis_repair"/>
    <property type="match status" value="1"/>
</dbReference>
<name>A0A934KP98_9BACT</name>
<dbReference type="AlphaFoldDB" id="A0A934KP98"/>
<sequence length="606" mass="62989">MAGTVSTAAEIRRLPQSVADAIAAGEVVERPASVVKELLENAIDSGASSLDVVVDGAGTVRIRVADDGAGIQPEQLPLALARHATSKIRLAADLEAVRTLGFRGEALASIAAIADVTIASRPRGASAGAQVRVRHGETVEEGSWGGPAGTLVEVLDLFAATPARLRFLRSDRAEIAAVLEVVSDVVLIHPDVRVTCTIDSRARLRSRGGSLDDALRCIFGPDSSEMLAVAAEGDINVGGAISEPRRHRGTRGGLVLVVNGRRVHNRSLLAAAGEAYRGLVPAGRHPFGVLSVEIEPLEVDVNVHPTKREVRFRDERGVFAAVQRACWRALQGASVYHAAWPLSGGAELGLADAGSAPDAPGGPGESVPTGAPGRTQPTDETGRAVAAGDAGRALAAGETGPIAQQAPANRTTLRGLGRLRALGQQEGRWLLATSAAGVVVVDPHAAHEKVLYSELIAQWRSGSSAGQLLLIPALVDCDARRMELFSVHGELIAACGFSVDAFGPTTLRCTAVPAGASAADPARLLGELLDSLGAGGPVTEQRHRAAALIACHAAVRFGDELAADEQQRLLDRLVEASGGFACPHGRPALAVFDDATLRRIFRRPAE</sequence>
<dbReference type="InterPro" id="IPR014762">
    <property type="entry name" value="DNA_mismatch_repair_CS"/>
</dbReference>
<feature type="domain" description="DNA mismatch repair protein S5" evidence="7">
    <location>
        <begin position="215"/>
        <end position="331"/>
    </location>
</feature>
<proteinExistence type="inferred from homology"/>
<comment type="function">
    <text evidence="4">This protein is involved in the repair of mismatches in DNA. It is required for dam-dependent methyl-directed DNA mismatch repair. May act as a 'molecular matchmaker', a protein that promotes the formation of a stable complex between two or more DNA-binding proteins in an ATP-dependent manner without itself being part of a final effector complex.</text>
</comment>
<dbReference type="Pfam" id="PF13589">
    <property type="entry name" value="HATPase_c_3"/>
    <property type="match status" value="1"/>
</dbReference>
<dbReference type="InterPro" id="IPR020667">
    <property type="entry name" value="DNA_mismatch_repair_MutL"/>
</dbReference>
<keyword evidence="3 4" id="KW-0234">DNA repair</keyword>
<dbReference type="CDD" id="cd00782">
    <property type="entry name" value="MutL_Trans"/>
    <property type="match status" value="1"/>
</dbReference>
<dbReference type="Proteomes" id="UP000614410">
    <property type="component" value="Unassembled WGS sequence"/>
</dbReference>
<dbReference type="SUPFAM" id="SSF54211">
    <property type="entry name" value="Ribosomal protein S5 domain 2-like"/>
    <property type="match status" value="1"/>
</dbReference>
<dbReference type="Gene3D" id="3.30.230.10">
    <property type="match status" value="1"/>
</dbReference>
<dbReference type="InterPro" id="IPR014721">
    <property type="entry name" value="Ribsml_uS5_D2-typ_fold_subgr"/>
</dbReference>
<dbReference type="CDD" id="cd16926">
    <property type="entry name" value="HATPase_MutL-MLH-PMS-like"/>
    <property type="match status" value="1"/>
</dbReference>
<dbReference type="InterPro" id="IPR014790">
    <property type="entry name" value="MutL_C"/>
</dbReference>
<keyword evidence="2 4" id="KW-0227">DNA damage</keyword>
<feature type="region of interest" description="Disordered" evidence="5">
    <location>
        <begin position="351"/>
        <end position="382"/>
    </location>
</feature>
<dbReference type="InterPro" id="IPR038973">
    <property type="entry name" value="MutL/Mlh/Pms-like"/>
</dbReference>
<evidence type="ECO:0000313" key="8">
    <source>
        <dbReference type="EMBL" id="MBJ7609685.1"/>
    </source>
</evidence>
<dbReference type="InterPro" id="IPR020568">
    <property type="entry name" value="Ribosomal_Su5_D2-typ_SF"/>
</dbReference>
<dbReference type="PROSITE" id="PS00058">
    <property type="entry name" value="DNA_MISMATCH_REPAIR_1"/>
    <property type="match status" value="1"/>
</dbReference>
<dbReference type="SMART" id="SM01340">
    <property type="entry name" value="DNA_mis_repair"/>
    <property type="match status" value="1"/>
</dbReference>
<dbReference type="EMBL" id="JAEKNN010000050">
    <property type="protein sequence ID" value="MBJ7609685.1"/>
    <property type="molecule type" value="Genomic_DNA"/>
</dbReference>
<dbReference type="GO" id="GO:0032300">
    <property type="term" value="C:mismatch repair complex"/>
    <property type="evidence" value="ECO:0007669"/>
    <property type="project" value="InterPro"/>
</dbReference>
<feature type="domain" description="MutL C-terminal dimerisation" evidence="6">
    <location>
        <begin position="421"/>
        <end position="561"/>
    </location>
</feature>
<accession>A0A934KP98</accession>
<keyword evidence="8" id="KW-0378">Hydrolase</keyword>
<dbReference type="GO" id="GO:0005524">
    <property type="term" value="F:ATP binding"/>
    <property type="evidence" value="ECO:0007669"/>
    <property type="project" value="InterPro"/>
</dbReference>
<dbReference type="InterPro" id="IPR013507">
    <property type="entry name" value="DNA_mismatch_S5_2-like"/>
</dbReference>
<dbReference type="InterPro" id="IPR042121">
    <property type="entry name" value="MutL_C_regsub"/>
</dbReference>
<keyword evidence="8" id="KW-0255">Endonuclease</keyword>
<evidence type="ECO:0000259" key="6">
    <source>
        <dbReference type="SMART" id="SM00853"/>
    </source>
</evidence>
<gene>
    <name evidence="4 8" type="primary">mutL</name>
    <name evidence="8" type="ORF">JF887_09715</name>
</gene>
<comment type="caution">
    <text evidence="8">The sequence shown here is derived from an EMBL/GenBank/DDBJ whole genome shotgun (WGS) entry which is preliminary data.</text>
</comment>
<dbReference type="GO" id="GO:0030983">
    <property type="term" value="F:mismatched DNA binding"/>
    <property type="evidence" value="ECO:0007669"/>
    <property type="project" value="InterPro"/>
</dbReference>
<dbReference type="PANTHER" id="PTHR10073">
    <property type="entry name" value="DNA MISMATCH REPAIR PROTEIN MLH, PMS, MUTL"/>
    <property type="match status" value="1"/>
</dbReference>
<dbReference type="GO" id="GO:0140664">
    <property type="term" value="F:ATP-dependent DNA damage sensor activity"/>
    <property type="evidence" value="ECO:0007669"/>
    <property type="project" value="InterPro"/>
</dbReference>
<dbReference type="GO" id="GO:0004519">
    <property type="term" value="F:endonuclease activity"/>
    <property type="evidence" value="ECO:0007669"/>
    <property type="project" value="UniProtKB-KW"/>
</dbReference>
<organism evidence="8 9">
    <name type="scientific">Candidatus Amunia macphersoniae</name>
    <dbReference type="NCBI Taxonomy" id="3127014"/>
    <lineage>
        <taxon>Bacteria</taxon>
        <taxon>Bacillati</taxon>
        <taxon>Candidatus Dormiibacterota</taxon>
        <taxon>Candidatus Dormibacteria</taxon>
        <taxon>Candidatus Aeolococcales</taxon>
        <taxon>Candidatus Aeolococcaceae</taxon>
        <taxon>Candidatus Amunia</taxon>
    </lineage>
</organism>
<evidence type="ECO:0000256" key="5">
    <source>
        <dbReference type="SAM" id="MobiDB-lite"/>
    </source>
</evidence>
<dbReference type="InterPro" id="IPR042120">
    <property type="entry name" value="MutL_C_dimsub"/>
</dbReference>
<dbReference type="SUPFAM" id="SSF55874">
    <property type="entry name" value="ATPase domain of HSP90 chaperone/DNA topoisomerase II/histidine kinase"/>
    <property type="match status" value="1"/>
</dbReference>
<protein>
    <recommendedName>
        <fullName evidence="4">DNA mismatch repair protein MutL</fullName>
    </recommendedName>
</protein>
<dbReference type="InterPro" id="IPR036890">
    <property type="entry name" value="HATPase_C_sf"/>
</dbReference>
<dbReference type="SUPFAM" id="SSF118116">
    <property type="entry name" value="DNA mismatch repair protein MutL"/>
    <property type="match status" value="1"/>
</dbReference>